<keyword evidence="6" id="KW-1185">Reference proteome</keyword>
<evidence type="ECO:0000256" key="2">
    <source>
        <dbReference type="SAM" id="MobiDB-lite"/>
    </source>
</evidence>
<gene>
    <name evidence="5" type="ORF">BDZ90DRAFT_252906</name>
</gene>
<feature type="signal peptide" evidence="3">
    <location>
        <begin position="1"/>
        <end position="22"/>
    </location>
</feature>
<feature type="chain" id="PRO_5016283336" description="Yeast cell wall synthesis Kre9/Knh1-like N-terminal domain-containing protein" evidence="3">
    <location>
        <begin position="23"/>
        <end position="268"/>
    </location>
</feature>
<dbReference type="GeneID" id="37029598"/>
<feature type="compositionally biased region" description="Low complexity" evidence="2">
    <location>
        <begin position="166"/>
        <end position="197"/>
    </location>
</feature>
<dbReference type="InterPro" id="IPR018466">
    <property type="entry name" value="Kre9/Knh1-like_N"/>
</dbReference>
<accession>A0A316UNY7</accession>
<evidence type="ECO:0000313" key="6">
    <source>
        <dbReference type="Proteomes" id="UP000245884"/>
    </source>
</evidence>
<dbReference type="Proteomes" id="UP000245884">
    <property type="component" value="Unassembled WGS sequence"/>
</dbReference>
<proteinExistence type="predicted"/>
<dbReference type="InterPro" id="IPR052982">
    <property type="entry name" value="SRP1/TIP1-like"/>
</dbReference>
<feature type="compositionally biased region" description="Low complexity" evidence="2">
    <location>
        <begin position="214"/>
        <end position="246"/>
    </location>
</feature>
<dbReference type="OrthoDB" id="2432613at2759"/>
<reference evidence="5 6" key="1">
    <citation type="journal article" date="2018" name="Mol. Biol. Evol.">
        <title>Broad Genomic Sampling Reveals a Smut Pathogenic Ancestry of the Fungal Clade Ustilaginomycotina.</title>
        <authorList>
            <person name="Kijpornyongpan T."/>
            <person name="Mondo S.J."/>
            <person name="Barry K."/>
            <person name="Sandor L."/>
            <person name="Lee J."/>
            <person name="Lipzen A."/>
            <person name="Pangilinan J."/>
            <person name="LaButti K."/>
            <person name="Hainaut M."/>
            <person name="Henrissat B."/>
            <person name="Grigoriev I.V."/>
            <person name="Spatafora J.W."/>
            <person name="Aime M.C."/>
        </authorList>
    </citation>
    <scope>NUCLEOTIDE SEQUENCE [LARGE SCALE GENOMIC DNA]</scope>
    <source>
        <strain evidence="5 6">MCA 5214</strain>
    </source>
</reference>
<name>A0A316UNY7_9BASI</name>
<dbReference type="RefSeq" id="XP_025361601.1">
    <property type="nucleotide sequence ID" value="XM_025507775.1"/>
</dbReference>
<evidence type="ECO:0000313" key="5">
    <source>
        <dbReference type="EMBL" id="PWN26989.1"/>
    </source>
</evidence>
<evidence type="ECO:0000256" key="3">
    <source>
        <dbReference type="SAM" id="SignalP"/>
    </source>
</evidence>
<dbReference type="Pfam" id="PF10342">
    <property type="entry name" value="Kre9_KNH"/>
    <property type="match status" value="1"/>
</dbReference>
<feature type="domain" description="Yeast cell wall synthesis Kre9/Knh1-like N-terminal" evidence="4">
    <location>
        <begin position="39"/>
        <end position="129"/>
    </location>
</feature>
<dbReference type="EMBL" id="KZ819669">
    <property type="protein sequence ID" value="PWN26989.1"/>
    <property type="molecule type" value="Genomic_DNA"/>
</dbReference>
<protein>
    <recommendedName>
        <fullName evidence="4">Yeast cell wall synthesis Kre9/Knh1-like N-terminal domain-containing protein</fullName>
    </recommendedName>
</protein>
<dbReference type="PANTHER" id="PTHR40633:SF1">
    <property type="entry name" value="GPI ANCHORED SERINE-THREONINE RICH PROTEIN (AFU_ORTHOLOGUE AFUA_1G03630)"/>
    <property type="match status" value="1"/>
</dbReference>
<evidence type="ECO:0000259" key="4">
    <source>
        <dbReference type="Pfam" id="PF10342"/>
    </source>
</evidence>
<dbReference type="PANTHER" id="PTHR40633">
    <property type="entry name" value="MATRIX PROTEIN, PUTATIVE (AFU_ORTHOLOGUE AFUA_8G05410)-RELATED"/>
    <property type="match status" value="1"/>
</dbReference>
<sequence length="268" mass="26692">MLTSTTRLATAATLLSAALASASVVPLNERADGVTPTAPGPGDVFRQGSQCTTEWTPDTSGKWTNFTIDLMTGSNFAMTKLATVATGLDGTSTTKTSVSYPCPEVSPNSAIYFYQYTLADGTSPTWTTRWTIADANGNTEPEEHKTQTDGSKIPWGKGKLVGNVQATTGGSDSTSGSSSASGSSSSPSSSASASQASMQTKVASSTSSADDSEQTGSSSAASSQSSSGSSQSSSSSSNLSTSGASRNVGGSVAVVGALVLAAASVLVA</sequence>
<organism evidence="5 6">
    <name type="scientific">Jaminaea rosea</name>
    <dbReference type="NCBI Taxonomy" id="1569628"/>
    <lineage>
        <taxon>Eukaryota</taxon>
        <taxon>Fungi</taxon>
        <taxon>Dikarya</taxon>
        <taxon>Basidiomycota</taxon>
        <taxon>Ustilaginomycotina</taxon>
        <taxon>Exobasidiomycetes</taxon>
        <taxon>Microstromatales</taxon>
        <taxon>Microstromatales incertae sedis</taxon>
        <taxon>Jaminaea</taxon>
    </lineage>
</organism>
<dbReference type="AlphaFoldDB" id="A0A316UNY7"/>
<keyword evidence="1 3" id="KW-0732">Signal</keyword>
<dbReference type="STRING" id="1569628.A0A316UNY7"/>
<evidence type="ECO:0000256" key="1">
    <source>
        <dbReference type="ARBA" id="ARBA00022729"/>
    </source>
</evidence>
<feature type="region of interest" description="Disordered" evidence="2">
    <location>
        <begin position="136"/>
        <end position="246"/>
    </location>
</feature>
<feature type="compositionally biased region" description="Polar residues" evidence="2">
    <location>
        <begin position="198"/>
        <end position="209"/>
    </location>
</feature>